<dbReference type="EMBL" id="JAGQLH010000005">
    <property type="protein sequence ID" value="MCA9385142.1"/>
    <property type="molecule type" value="Genomic_DNA"/>
</dbReference>
<sequence>MKNPEYEKDIRRLEKMSISKNVDVNVYDLFSLTFLEKKMTIPRSTRGGFVSKVMNMFFVKLYYVVFKMFEPVLNTQERFNRSILQELVKVKEELGIKNTEQFPYADFQEKFWPPEAEVRKNFDKFSQFIAGKKRIVDLWSGKGEFLRFAKEQGVKEIYGFEEDGNLLTYADTDAFEIEHKDIIDSLTDHNLKEFDVVTMLDVAEYVPLNYLVTVIREVKRVLKEDGYFIVRTYNPEVVENITHNFDPKFNKYLHKTLLRFLLEYFGFINIQEITLDDEPNKYAISAQKP</sequence>
<gene>
    <name evidence="1" type="ORF">KC717_00675</name>
</gene>
<keyword evidence="1" id="KW-0489">Methyltransferase</keyword>
<dbReference type="CDD" id="cd02440">
    <property type="entry name" value="AdoMet_MTases"/>
    <property type="match status" value="1"/>
</dbReference>
<dbReference type="SUPFAM" id="SSF53335">
    <property type="entry name" value="S-adenosyl-L-methionine-dependent methyltransferases"/>
    <property type="match status" value="1"/>
</dbReference>
<name>A0A955L733_9BACT</name>
<dbReference type="Pfam" id="PF13489">
    <property type="entry name" value="Methyltransf_23"/>
    <property type="match status" value="1"/>
</dbReference>
<accession>A0A955L733</accession>
<keyword evidence="1" id="KW-0808">Transferase</keyword>
<evidence type="ECO:0000313" key="2">
    <source>
        <dbReference type="Proteomes" id="UP000754563"/>
    </source>
</evidence>
<organism evidence="1 2">
    <name type="scientific">Candidatus Dojkabacteria bacterium</name>
    <dbReference type="NCBI Taxonomy" id="2099670"/>
    <lineage>
        <taxon>Bacteria</taxon>
        <taxon>Candidatus Dojkabacteria</taxon>
    </lineage>
</organism>
<comment type="caution">
    <text evidence="1">The sequence shown here is derived from an EMBL/GenBank/DDBJ whole genome shotgun (WGS) entry which is preliminary data.</text>
</comment>
<dbReference type="Proteomes" id="UP000754563">
    <property type="component" value="Unassembled WGS sequence"/>
</dbReference>
<proteinExistence type="predicted"/>
<dbReference type="Gene3D" id="3.40.50.150">
    <property type="entry name" value="Vaccinia Virus protein VP39"/>
    <property type="match status" value="1"/>
</dbReference>
<reference evidence="1" key="1">
    <citation type="submission" date="2020-04" db="EMBL/GenBank/DDBJ databases">
        <authorList>
            <person name="Zhang T."/>
        </authorList>
    </citation>
    <scope>NUCLEOTIDE SEQUENCE</scope>
    <source>
        <strain evidence="1">HKST-UBA11</strain>
    </source>
</reference>
<dbReference type="InterPro" id="IPR029063">
    <property type="entry name" value="SAM-dependent_MTases_sf"/>
</dbReference>
<dbReference type="GO" id="GO:0008168">
    <property type="term" value="F:methyltransferase activity"/>
    <property type="evidence" value="ECO:0007669"/>
    <property type="project" value="UniProtKB-KW"/>
</dbReference>
<protein>
    <submittedName>
        <fullName evidence="1">Methyltransferase domain-containing protein</fullName>
    </submittedName>
</protein>
<dbReference type="GO" id="GO:0032259">
    <property type="term" value="P:methylation"/>
    <property type="evidence" value="ECO:0007669"/>
    <property type="project" value="UniProtKB-KW"/>
</dbReference>
<dbReference type="AlphaFoldDB" id="A0A955L733"/>
<reference evidence="1" key="2">
    <citation type="journal article" date="2021" name="Microbiome">
        <title>Successional dynamics and alternative stable states in a saline activated sludge microbial community over 9 years.</title>
        <authorList>
            <person name="Wang Y."/>
            <person name="Ye J."/>
            <person name="Ju F."/>
            <person name="Liu L."/>
            <person name="Boyd J.A."/>
            <person name="Deng Y."/>
            <person name="Parks D.H."/>
            <person name="Jiang X."/>
            <person name="Yin X."/>
            <person name="Woodcroft B.J."/>
            <person name="Tyson G.W."/>
            <person name="Hugenholtz P."/>
            <person name="Polz M.F."/>
            <person name="Zhang T."/>
        </authorList>
    </citation>
    <scope>NUCLEOTIDE SEQUENCE</scope>
    <source>
        <strain evidence="1">HKST-UBA11</strain>
    </source>
</reference>
<evidence type="ECO:0000313" key="1">
    <source>
        <dbReference type="EMBL" id="MCA9385142.1"/>
    </source>
</evidence>